<feature type="transmembrane region" description="Helical" evidence="6">
    <location>
        <begin position="390"/>
        <end position="411"/>
    </location>
</feature>
<dbReference type="AlphaFoldDB" id="A0A9D2WSE2"/>
<keyword evidence="3" id="KW-0133">Cell shape</keyword>
<evidence type="ECO:0000313" key="7">
    <source>
        <dbReference type="EMBL" id="KAF1086762.1"/>
    </source>
</evidence>
<evidence type="ECO:0000256" key="5">
    <source>
        <dbReference type="ARBA" id="ARBA00023136"/>
    </source>
</evidence>
<feature type="transmembrane region" description="Helical" evidence="6">
    <location>
        <begin position="39"/>
        <end position="59"/>
    </location>
</feature>
<keyword evidence="2 6" id="KW-0812">Transmembrane</keyword>
<dbReference type="PANTHER" id="PTHR30474:SF3">
    <property type="entry name" value="PEPTIDOGLYCAN GLYCOSYLTRANSFERASE RODA"/>
    <property type="match status" value="1"/>
</dbReference>
<dbReference type="InterPro" id="IPR001182">
    <property type="entry name" value="FtsW/RodA"/>
</dbReference>
<dbReference type="GO" id="GO:0015648">
    <property type="term" value="F:lipid-linked peptidoglycan transporter activity"/>
    <property type="evidence" value="ECO:0007669"/>
    <property type="project" value="TreeGrafter"/>
</dbReference>
<evidence type="ECO:0000256" key="3">
    <source>
        <dbReference type="ARBA" id="ARBA00022960"/>
    </source>
</evidence>
<comment type="subcellular location">
    <subcellularLocation>
        <location evidence="1">Membrane</location>
        <topology evidence="1">Multi-pass membrane protein</topology>
    </subcellularLocation>
</comment>
<dbReference type="EMBL" id="LSRS01000001">
    <property type="protein sequence ID" value="KAF1086762.1"/>
    <property type="molecule type" value="Genomic_DNA"/>
</dbReference>
<sequence length="418" mass="45927">MYRRGKERILLAMVFLYTLTGGSILYLKEPTGTDGKWAIAAALLMFTGFMLLSVLWQWRRVNFDQYIVPLISFLAGTGVVFLFRLNPGYGYRQLSWVVIGLAALYLTTTLLRRYRELADYKYLVALAGILALLLPIFFGIEQGGAKSWLDLGLFHFQPSEFVKLLLVFFLGSYLMESRMLLQGGEQRVYILPGVQQWGPLVGMWLTALLVLVFQKDLGTALIYFGTFLAMVYIATARWMYSLLGALMFLAGAAAAYLLVDHVHTRVAIWLNPWATAQESGYQIIQSLYAIKNGGILGAGLGAGYPGFIPAVHTDFIFSAICEETGLLGGVGILILYMLLIYRGFKIALAARDEYAGLMAAGFTAILGLQVLIIIAGVTKLLPMTGITLPFISYGGSSMVANFILAGMLLNISGEADSL</sequence>
<feature type="transmembrane region" description="Helical" evidence="6">
    <location>
        <begin position="91"/>
        <end position="111"/>
    </location>
</feature>
<accession>A0A9D2WSE2</accession>
<dbReference type="Pfam" id="PF01098">
    <property type="entry name" value="FTSW_RODA_SPOVE"/>
    <property type="match status" value="1"/>
</dbReference>
<feature type="transmembrane region" description="Helical" evidence="6">
    <location>
        <begin position="242"/>
        <end position="259"/>
    </location>
</feature>
<comment type="caution">
    <text evidence="7">The sequence shown here is derived from an EMBL/GenBank/DDBJ whole genome shotgun (WGS) entry which is preliminary data.</text>
</comment>
<evidence type="ECO:0000256" key="1">
    <source>
        <dbReference type="ARBA" id="ARBA00004141"/>
    </source>
</evidence>
<protein>
    <submittedName>
        <fullName evidence="7">Lipid II flippase FtsW</fullName>
    </submittedName>
</protein>
<dbReference type="GO" id="GO:0005886">
    <property type="term" value="C:plasma membrane"/>
    <property type="evidence" value="ECO:0007669"/>
    <property type="project" value="TreeGrafter"/>
</dbReference>
<dbReference type="OrthoDB" id="9812661at2"/>
<keyword evidence="5 6" id="KW-0472">Membrane</keyword>
<dbReference type="GO" id="GO:0051301">
    <property type="term" value="P:cell division"/>
    <property type="evidence" value="ECO:0007669"/>
    <property type="project" value="InterPro"/>
</dbReference>
<proteinExistence type="predicted"/>
<evidence type="ECO:0000256" key="2">
    <source>
        <dbReference type="ARBA" id="ARBA00022692"/>
    </source>
</evidence>
<dbReference type="PANTHER" id="PTHR30474">
    <property type="entry name" value="CELL CYCLE PROTEIN"/>
    <property type="match status" value="1"/>
</dbReference>
<keyword evidence="4 6" id="KW-1133">Transmembrane helix</keyword>
<feature type="transmembrane region" description="Helical" evidence="6">
    <location>
        <begin position="356"/>
        <end position="378"/>
    </location>
</feature>
<dbReference type="GO" id="GO:0008360">
    <property type="term" value="P:regulation of cell shape"/>
    <property type="evidence" value="ECO:0007669"/>
    <property type="project" value="UniProtKB-KW"/>
</dbReference>
<gene>
    <name evidence="7" type="primary">ftsW_1</name>
    <name evidence="7" type="ORF">SPSYN_00481</name>
</gene>
<organism evidence="7 8">
    <name type="scientific">Sporotomaculum syntrophicum</name>
    <dbReference type="NCBI Taxonomy" id="182264"/>
    <lineage>
        <taxon>Bacteria</taxon>
        <taxon>Bacillati</taxon>
        <taxon>Bacillota</taxon>
        <taxon>Clostridia</taxon>
        <taxon>Eubacteriales</taxon>
        <taxon>Desulfallaceae</taxon>
        <taxon>Sporotomaculum</taxon>
    </lineage>
</organism>
<feature type="transmembrane region" description="Helical" evidence="6">
    <location>
        <begin position="188"/>
        <end position="211"/>
    </location>
</feature>
<evidence type="ECO:0000256" key="6">
    <source>
        <dbReference type="SAM" id="Phobius"/>
    </source>
</evidence>
<evidence type="ECO:0000313" key="8">
    <source>
        <dbReference type="Proteomes" id="UP000798488"/>
    </source>
</evidence>
<feature type="transmembrane region" description="Helical" evidence="6">
    <location>
        <begin position="123"/>
        <end position="140"/>
    </location>
</feature>
<feature type="transmembrane region" description="Helical" evidence="6">
    <location>
        <begin position="217"/>
        <end position="235"/>
    </location>
</feature>
<dbReference type="RefSeq" id="WP_161820883.1">
    <property type="nucleotide sequence ID" value="NZ_LSRS01000001.1"/>
</dbReference>
<evidence type="ECO:0000256" key="4">
    <source>
        <dbReference type="ARBA" id="ARBA00022989"/>
    </source>
</evidence>
<keyword evidence="8" id="KW-1185">Reference proteome</keyword>
<feature type="transmembrane region" description="Helical" evidence="6">
    <location>
        <begin position="66"/>
        <end position="85"/>
    </location>
</feature>
<name>A0A9D2WSE2_9FIRM</name>
<reference evidence="7" key="1">
    <citation type="submission" date="2016-02" db="EMBL/GenBank/DDBJ databases">
        <title>Draft Genome Sequence of Sporotomaculum syntrophicum Strain FB, a Syntrophic Benzoate Degrader.</title>
        <authorList>
            <person name="Nobu M.K."/>
            <person name="Narihiro T."/>
            <person name="Qiu Y.-L."/>
            <person name="Ohashi A."/>
            <person name="Liu W.-T."/>
            <person name="Yuji S."/>
        </authorList>
    </citation>
    <scope>NUCLEOTIDE SEQUENCE</scope>
    <source>
        <strain evidence="7">FB</strain>
    </source>
</reference>
<feature type="transmembrane region" description="Helical" evidence="6">
    <location>
        <begin position="9"/>
        <end position="27"/>
    </location>
</feature>
<dbReference type="GO" id="GO:0032153">
    <property type="term" value="C:cell division site"/>
    <property type="evidence" value="ECO:0007669"/>
    <property type="project" value="TreeGrafter"/>
</dbReference>
<feature type="transmembrane region" description="Helical" evidence="6">
    <location>
        <begin position="325"/>
        <end position="344"/>
    </location>
</feature>
<dbReference type="Proteomes" id="UP000798488">
    <property type="component" value="Unassembled WGS sequence"/>
</dbReference>